<evidence type="ECO:0000313" key="2">
    <source>
        <dbReference type="Proteomes" id="UP001231941"/>
    </source>
</evidence>
<name>A0ABT9J3T9_9BACL</name>
<dbReference type="Proteomes" id="UP001231941">
    <property type="component" value="Unassembled WGS sequence"/>
</dbReference>
<keyword evidence="2" id="KW-1185">Reference proteome</keyword>
<gene>
    <name evidence="1" type="ORF">Q5Y73_16215</name>
</gene>
<organism evidence="1 2">
    <name type="scientific">Chengkuizengella axinellae</name>
    <dbReference type="NCBI Taxonomy" id="3064388"/>
    <lineage>
        <taxon>Bacteria</taxon>
        <taxon>Bacillati</taxon>
        <taxon>Bacillota</taxon>
        <taxon>Bacilli</taxon>
        <taxon>Bacillales</taxon>
        <taxon>Paenibacillaceae</taxon>
        <taxon>Chengkuizengella</taxon>
    </lineage>
</organism>
<dbReference type="RefSeq" id="WP_305992968.1">
    <property type="nucleotide sequence ID" value="NZ_JAVAMP010000009.1"/>
</dbReference>
<comment type="caution">
    <text evidence="1">The sequence shown here is derived from an EMBL/GenBank/DDBJ whole genome shotgun (WGS) entry which is preliminary data.</text>
</comment>
<sequence>MGVFDESKCECCVCPMQRVLKKIMEQTDQTVSIITTTNRSDDVTITDIKDFILFGTQSFEGGVIIDVYFPICNVSAVEFSPSLQLQLTPSKDNLKGECTCCEDPANKLLNRLSRSEMFSISYLDGLLNQATIVEVGEGIVIIFDAFSGNLQAISICQINEIGPATPI</sequence>
<evidence type="ECO:0000313" key="1">
    <source>
        <dbReference type="EMBL" id="MDP5275655.1"/>
    </source>
</evidence>
<proteinExistence type="predicted"/>
<reference evidence="1 2" key="1">
    <citation type="submission" date="2023-08" db="EMBL/GenBank/DDBJ databases">
        <authorList>
            <person name="Park J.-S."/>
        </authorList>
    </citation>
    <scope>NUCLEOTIDE SEQUENCE [LARGE SCALE GENOMIC DNA]</scope>
    <source>
        <strain evidence="1 2">2205SS18-9</strain>
    </source>
</reference>
<accession>A0ABT9J3T9</accession>
<evidence type="ECO:0008006" key="3">
    <source>
        <dbReference type="Google" id="ProtNLM"/>
    </source>
</evidence>
<dbReference type="EMBL" id="JAVAMP010000009">
    <property type="protein sequence ID" value="MDP5275655.1"/>
    <property type="molecule type" value="Genomic_DNA"/>
</dbReference>
<protein>
    <recommendedName>
        <fullName evidence="3">Spore coat protein</fullName>
    </recommendedName>
</protein>